<dbReference type="Proteomes" id="UP000307440">
    <property type="component" value="Unassembled WGS sequence"/>
</dbReference>
<dbReference type="GO" id="GO:0000045">
    <property type="term" value="P:autophagosome assembly"/>
    <property type="evidence" value="ECO:0007669"/>
    <property type="project" value="TreeGrafter"/>
</dbReference>
<evidence type="ECO:0000256" key="2">
    <source>
        <dbReference type="SAM" id="MobiDB-lite"/>
    </source>
</evidence>
<dbReference type="GO" id="GO:0043130">
    <property type="term" value="F:ubiquitin binding"/>
    <property type="evidence" value="ECO:0007669"/>
    <property type="project" value="TreeGrafter"/>
</dbReference>
<dbReference type="CDD" id="cd01770">
    <property type="entry name" value="UBX_UBXN2"/>
    <property type="match status" value="1"/>
</dbReference>
<gene>
    <name evidence="5" type="ORF">FA15DRAFT_668003</name>
</gene>
<dbReference type="Pfam" id="PF08059">
    <property type="entry name" value="SEP"/>
    <property type="match status" value="1"/>
</dbReference>
<feature type="compositionally biased region" description="Polar residues" evidence="2">
    <location>
        <begin position="114"/>
        <end position="133"/>
    </location>
</feature>
<dbReference type="GO" id="GO:0031468">
    <property type="term" value="P:nuclear membrane reassembly"/>
    <property type="evidence" value="ECO:0007669"/>
    <property type="project" value="TreeGrafter"/>
</dbReference>
<dbReference type="SMART" id="SM00553">
    <property type="entry name" value="SEP"/>
    <property type="match status" value="1"/>
</dbReference>
<dbReference type="STRING" id="230819.A0A5C3KZ11"/>
<evidence type="ECO:0000256" key="1">
    <source>
        <dbReference type="ARBA" id="ARBA00022786"/>
    </source>
</evidence>
<dbReference type="SUPFAM" id="SSF102848">
    <property type="entry name" value="NSFL1 (p97 ATPase) cofactor p47, SEP domain"/>
    <property type="match status" value="1"/>
</dbReference>
<dbReference type="InterPro" id="IPR036241">
    <property type="entry name" value="NSFL1C_SEP_dom_sf"/>
</dbReference>
<dbReference type="FunFam" id="3.10.20.90:FF:000179">
    <property type="entry name" value="Plant UBX domain-containing protein 4"/>
    <property type="match status" value="1"/>
</dbReference>
<dbReference type="Pfam" id="PF00789">
    <property type="entry name" value="UBX"/>
    <property type="match status" value="1"/>
</dbReference>
<dbReference type="OrthoDB" id="25887at2759"/>
<feature type="domain" description="SEP" evidence="4">
    <location>
        <begin position="160"/>
        <end position="221"/>
    </location>
</feature>
<sequence length="356" mass="37744">MSENNENEAPRRPAVVPRPTPTGPRFGRVGDWNNNSSSSGGGGGSSGRFATLGSLGGGSGGSSSRRHESDSDDEDDKKAESWFAGGERSGLSIQGPATGGGRREEDPLLRSIIRQAQQNSEARNNAQPTSSAFSGGGYKLGDEENDSTFVPDPTAPQGDVVRRSVTIYRNGIHIEGGSFIPSGSPEAQMIANGTAPKSLFGVEQNQQIDVEIRPKMNEDYVPPAGPLAFSGAGHRLGAPVPEATSSSSEAMPGQFPSSAPAPATEPQTITTRFEVDQTLPTTSVQIRLADGTRIVSRMNLTHTVGDIRNFINASRPENRIRPYTIGTTFPNRTLNDDAATIEAENLKNSVVVQRWA</sequence>
<dbReference type="PROSITE" id="PS50033">
    <property type="entry name" value="UBX"/>
    <property type="match status" value="1"/>
</dbReference>
<dbReference type="EMBL" id="ML210181">
    <property type="protein sequence ID" value="TFK25836.1"/>
    <property type="molecule type" value="Genomic_DNA"/>
</dbReference>
<dbReference type="InterPro" id="IPR029071">
    <property type="entry name" value="Ubiquitin-like_domsf"/>
</dbReference>
<dbReference type="GO" id="GO:0061025">
    <property type="term" value="P:membrane fusion"/>
    <property type="evidence" value="ECO:0007669"/>
    <property type="project" value="TreeGrafter"/>
</dbReference>
<dbReference type="SMART" id="SM00166">
    <property type="entry name" value="UBX"/>
    <property type="match status" value="1"/>
</dbReference>
<protein>
    <recommendedName>
        <fullName evidence="7">SEP-domain-containing protein</fullName>
    </recommendedName>
</protein>
<reference evidence="5 6" key="1">
    <citation type="journal article" date="2019" name="Nat. Ecol. Evol.">
        <title>Megaphylogeny resolves global patterns of mushroom evolution.</title>
        <authorList>
            <person name="Varga T."/>
            <person name="Krizsan K."/>
            <person name="Foldi C."/>
            <person name="Dima B."/>
            <person name="Sanchez-Garcia M."/>
            <person name="Sanchez-Ramirez S."/>
            <person name="Szollosi G.J."/>
            <person name="Szarkandi J.G."/>
            <person name="Papp V."/>
            <person name="Albert L."/>
            <person name="Andreopoulos W."/>
            <person name="Angelini C."/>
            <person name="Antonin V."/>
            <person name="Barry K.W."/>
            <person name="Bougher N.L."/>
            <person name="Buchanan P."/>
            <person name="Buyck B."/>
            <person name="Bense V."/>
            <person name="Catcheside P."/>
            <person name="Chovatia M."/>
            <person name="Cooper J."/>
            <person name="Damon W."/>
            <person name="Desjardin D."/>
            <person name="Finy P."/>
            <person name="Geml J."/>
            <person name="Haridas S."/>
            <person name="Hughes K."/>
            <person name="Justo A."/>
            <person name="Karasinski D."/>
            <person name="Kautmanova I."/>
            <person name="Kiss B."/>
            <person name="Kocsube S."/>
            <person name="Kotiranta H."/>
            <person name="LaButti K.M."/>
            <person name="Lechner B.E."/>
            <person name="Liimatainen K."/>
            <person name="Lipzen A."/>
            <person name="Lukacs Z."/>
            <person name="Mihaltcheva S."/>
            <person name="Morgado L.N."/>
            <person name="Niskanen T."/>
            <person name="Noordeloos M.E."/>
            <person name="Ohm R.A."/>
            <person name="Ortiz-Santana B."/>
            <person name="Ovrebo C."/>
            <person name="Racz N."/>
            <person name="Riley R."/>
            <person name="Savchenko A."/>
            <person name="Shiryaev A."/>
            <person name="Soop K."/>
            <person name="Spirin V."/>
            <person name="Szebenyi C."/>
            <person name="Tomsovsky M."/>
            <person name="Tulloss R.E."/>
            <person name="Uehling J."/>
            <person name="Grigoriev I.V."/>
            <person name="Vagvolgyi C."/>
            <person name="Papp T."/>
            <person name="Martin F.M."/>
            <person name="Miettinen O."/>
            <person name="Hibbett D.S."/>
            <person name="Nagy L.G."/>
        </authorList>
    </citation>
    <scope>NUCLEOTIDE SEQUENCE [LARGE SCALE GENOMIC DNA]</scope>
    <source>
        <strain evidence="5 6">CBS 121175</strain>
    </source>
</reference>
<dbReference type="PROSITE" id="PS51399">
    <property type="entry name" value="SEP"/>
    <property type="match status" value="1"/>
</dbReference>
<evidence type="ECO:0000259" key="3">
    <source>
        <dbReference type="PROSITE" id="PS50033"/>
    </source>
</evidence>
<feature type="region of interest" description="Disordered" evidence="2">
    <location>
        <begin position="1"/>
        <end position="157"/>
    </location>
</feature>
<dbReference type="GO" id="GO:0005829">
    <property type="term" value="C:cytosol"/>
    <property type="evidence" value="ECO:0007669"/>
    <property type="project" value="TreeGrafter"/>
</dbReference>
<accession>A0A5C3KZ11</accession>
<keyword evidence="6" id="KW-1185">Reference proteome</keyword>
<dbReference type="PANTHER" id="PTHR23333">
    <property type="entry name" value="UBX DOMAIN CONTAINING PROTEIN"/>
    <property type="match status" value="1"/>
</dbReference>
<name>A0A5C3KZ11_COPMA</name>
<dbReference type="SUPFAM" id="SSF54236">
    <property type="entry name" value="Ubiquitin-like"/>
    <property type="match status" value="1"/>
</dbReference>
<dbReference type="InterPro" id="IPR001012">
    <property type="entry name" value="UBX_dom"/>
</dbReference>
<dbReference type="Gene3D" id="3.30.420.210">
    <property type="entry name" value="SEP domain"/>
    <property type="match status" value="1"/>
</dbReference>
<evidence type="ECO:0000313" key="5">
    <source>
        <dbReference type="EMBL" id="TFK25836.1"/>
    </source>
</evidence>
<dbReference type="GO" id="GO:0007030">
    <property type="term" value="P:Golgi organization"/>
    <property type="evidence" value="ECO:0007669"/>
    <property type="project" value="TreeGrafter"/>
</dbReference>
<evidence type="ECO:0008006" key="7">
    <source>
        <dbReference type="Google" id="ProtNLM"/>
    </source>
</evidence>
<proteinExistence type="predicted"/>
<feature type="domain" description="UBX" evidence="3">
    <location>
        <begin position="277"/>
        <end position="354"/>
    </location>
</feature>
<organism evidence="5 6">
    <name type="scientific">Coprinopsis marcescibilis</name>
    <name type="common">Agaric fungus</name>
    <name type="synonym">Psathyrella marcescibilis</name>
    <dbReference type="NCBI Taxonomy" id="230819"/>
    <lineage>
        <taxon>Eukaryota</taxon>
        <taxon>Fungi</taxon>
        <taxon>Dikarya</taxon>
        <taxon>Basidiomycota</taxon>
        <taxon>Agaricomycotina</taxon>
        <taxon>Agaricomycetes</taxon>
        <taxon>Agaricomycetidae</taxon>
        <taxon>Agaricales</taxon>
        <taxon>Agaricineae</taxon>
        <taxon>Psathyrellaceae</taxon>
        <taxon>Coprinopsis</taxon>
    </lineage>
</organism>
<dbReference type="GO" id="GO:0043161">
    <property type="term" value="P:proteasome-mediated ubiquitin-dependent protein catabolic process"/>
    <property type="evidence" value="ECO:0007669"/>
    <property type="project" value="TreeGrafter"/>
</dbReference>
<dbReference type="InterPro" id="IPR012989">
    <property type="entry name" value="SEP_domain"/>
</dbReference>
<dbReference type="GO" id="GO:0005634">
    <property type="term" value="C:nucleus"/>
    <property type="evidence" value="ECO:0007669"/>
    <property type="project" value="TreeGrafter"/>
</dbReference>
<evidence type="ECO:0000313" key="6">
    <source>
        <dbReference type="Proteomes" id="UP000307440"/>
    </source>
</evidence>
<dbReference type="Gene3D" id="3.10.20.90">
    <property type="entry name" value="Phosphatidylinositol 3-kinase Catalytic Subunit, Chain A, domain 1"/>
    <property type="match status" value="1"/>
</dbReference>
<keyword evidence="1" id="KW-0833">Ubl conjugation pathway</keyword>
<evidence type="ECO:0000259" key="4">
    <source>
        <dbReference type="PROSITE" id="PS51399"/>
    </source>
</evidence>
<dbReference type="PANTHER" id="PTHR23333:SF20">
    <property type="entry name" value="NSFL1 COFACTOR P47"/>
    <property type="match status" value="1"/>
</dbReference>
<feature type="region of interest" description="Disordered" evidence="2">
    <location>
        <begin position="231"/>
        <end position="264"/>
    </location>
</feature>
<dbReference type="AlphaFoldDB" id="A0A5C3KZ11"/>